<reference evidence="1 2" key="1">
    <citation type="submission" date="2020-02" db="EMBL/GenBank/DDBJ databases">
        <authorList>
            <person name="Hogendoorn C."/>
        </authorList>
    </citation>
    <scope>NUCLEOTIDE SEQUENCE [LARGE SCALE GENOMIC DNA]</scope>
    <source>
        <strain evidence="1">METHB21</strain>
    </source>
</reference>
<keyword evidence="2" id="KW-1185">Reference proteome</keyword>
<accession>A0A8S0XL99</accession>
<proteinExistence type="predicted"/>
<name>A0A8S0XL99_9GAMM</name>
<dbReference type="RefSeq" id="WP_174627404.1">
    <property type="nucleotide sequence ID" value="NZ_CADCXN010000111.1"/>
</dbReference>
<evidence type="ECO:0000313" key="1">
    <source>
        <dbReference type="EMBL" id="CAA9892662.1"/>
    </source>
</evidence>
<dbReference type="EMBL" id="CADCXN010000111">
    <property type="protein sequence ID" value="CAA9892662.1"/>
    <property type="molecule type" value="Genomic_DNA"/>
</dbReference>
<dbReference type="AlphaFoldDB" id="A0A8S0XL99"/>
<organism evidence="1 2">
    <name type="scientific">Candidatus Methylobacter favarea</name>
    <dbReference type="NCBI Taxonomy" id="2707345"/>
    <lineage>
        <taxon>Bacteria</taxon>
        <taxon>Pseudomonadati</taxon>
        <taxon>Pseudomonadota</taxon>
        <taxon>Gammaproteobacteria</taxon>
        <taxon>Methylococcales</taxon>
        <taxon>Methylococcaceae</taxon>
        <taxon>Methylobacter</taxon>
    </lineage>
</organism>
<dbReference type="Proteomes" id="UP000494216">
    <property type="component" value="Unassembled WGS sequence"/>
</dbReference>
<gene>
    <name evidence="1" type="ORF">METHB2_780020</name>
</gene>
<protein>
    <submittedName>
        <fullName evidence="1">Uncharacterized protein</fullName>
    </submittedName>
</protein>
<comment type="caution">
    <text evidence="1">The sequence shown here is derived from an EMBL/GenBank/DDBJ whole genome shotgun (WGS) entry which is preliminary data.</text>
</comment>
<evidence type="ECO:0000313" key="2">
    <source>
        <dbReference type="Proteomes" id="UP000494216"/>
    </source>
</evidence>
<sequence length="258" mass="29976">MDIKPDGSFAFRELDGTDIFDLGEYQQYINYLESAKKDERKSGLTIEGLVASENGDINLIFRTNEITLPQLEEIEAIIREVDIELPLGKRTGFELAKLVDTFANPQESTSDKLNLFSDDLKKLGNDEMQKSQFRILLNEQLGKNTKLATSLRDFLLFDHAIRLSFPKQRERLETLFDATLNIKYFSETEREAFYCVGDRRENVQFSFKDACYLRKIIAVNESKLIFKKLLPTMNVDFVRTGQSTVIPFPFKYLREYMK</sequence>